<feature type="binding site" evidence="8">
    <location>
        <position position="299"/>
    </location>
    <ligand>
        <name>Mn(2+)</name>
        <dbReference type="ChEBI" id="CHEBI:29035"/>
        <label>2</label>
    </ligand>
</feature>
<sequence length="511" mass="55637">MQKTDDANLDIEFQIQGQWKTDLALAFAFEGEGVDDACHFTQNAAPWLSIAPQWRDFKGKKDERIVLYGPPAMEISRCMVLGLGETKDLTLEDMRFSFAKAVTACQDLGLEHIGIDIVSMARIGAKLGVTRDDMAKELALAAKLALYSYTAFKKKTEKPTLRKLFFLLDDDFCDDSLKKAVRYAEAEALGIYLARDLANAPANAATPDYFAQKAEETALYHNFQCTVLKKEEIENENMRAFLAVAKGSAQEPRFVILEYRPHTADKEMNPLVLVGKGITFDSGGICLKPSAGMEEMKGDMSGAAAVLGAFETLGRLGMSGIFPKRPVIGVMPLCENMPSGTAVKPGDIVFAKTGKSIEIINTDAEGRLILADALAYAEEKYQPHMIVDIATLTGACAVALGEGAAGVFSPDDNLARNVAERGSALFERSWQLPVWKHLMKELKSNVADIKNAGSRYGGSLTAALFLKEFVGEEQAWVHIDMAAADNADNTLNPKGATGFGVRTLVDLSFME</sequence>
<keyword evidence="8" id="KW-0479">Metal-binding</keyword>
<dbReference type="GO" id="GO:0004177">
    <property type="term" value="F:aminopeptidase activity"/>
    <property type="evidence" value="ECO:0007669"/>
    <property type="project" value="UniProtKB-KW"/>
</dbReference>
<feature type="binding site" evidence="8">
    <location>
        <position position="276"/>
    </location>
    <ligand>
        <name>Mn(2+)</name>
        <dbReference type="ChEBI" id="CHEBI:29035"/>
        <label>2</label>
    </ligand>
</feature>
<comment type="cofactor">
    <cofactor evidence="8">
        <name>Mn(2+)</name>
        <dbReference type="ChEBI" id="CHEBI:29035"/>
    </cofactor>
    <text evidence="8">Binds 2 manganese ions per subunit.</text>
</comment>
<dbReference type="EC" id="3.4.11.10" evidence="8"/>
<evidence type="ECO:0000259" key="9">
    <source>
        <dbReference type="PROSITE" id="PS00631"/>
    </source>
</evidence>
<feature type="active site" evidence="8">
    <location>
        <position position="367"/>
    </location>
</feature>
<dbReference type="SUPFAM" id="SSF53187">
    <property type="entry name" value="Zn-dependent exopeptidases"/>
    <property type="match status" value="1"/>
</dbReference>
<dbReference type="RefSeq" id="WP_334314930.1">
    <property type="nucleotide sequence ID" value="NZ_CP065938.1"/>
</dbReference>
<evidence type="ECO:0000256" key="2">
    <source>
        <dbReference type="ARBA" id="ARBA00000967"/>
    </source>
</evidence>
<evidence type="ECO:0000256" key="3">
    <source>
        <dbReference type="ARBA" id="ARBA00009528"/>
    </source>
</evidence>
<feature type="binding site" evidence="8">
    <location>
        <position position="281"/>
    </location>
    <ligand>
        <name>Mn(2+)</name>
        <dbReference type="ChEBI" id="CHEBI:29035"/>
        <label>2</label>
    </ligand>
</feature>
<feature type="active site" evidence="8">
    <location>
        <position position="288"/>
    </location>
</feature>
<dbReference type="InterPro" id="IPR043472">
    <property type="entry name" value="Macro_dom-like"/>
</dbReference>
<keyword evidence="8" id="KW-0963">Cytoplasm</keyword>
<dbReference type="SUPFAM" id="SSF52949">
    <property type="entry name" value="Macro domain-like"/>
    <property type="match status" value="1"/>
</dbReference>
<evidence type="ECO:0000313" key="10">
    <source>
        <dbReference type="EMBL" id="UWX05354.1"/>
    </source>
</evidence>
<dbReference type="Gene3D" id="3.40.220.10">
    <property type="entry name" value="Leucine Aminopeptidase, subunit E, domain 1"/>
    <property type="match status" value="1"/>
</dbReference>
<dbReference type="PANTHER" id="PTHR11963">
    <property type="entry name" value="LEUCINE AMINOPEPTIDASE-RELATED"/>
    <property type="match status" value="1"/>
</dbReference>
<keyword evidence="11" id="KW-1185">Reference proteome</keyword>
<evidence type="ECO:0000256" key="4">
    <source>
        <dbReference type="ARBA" id="ARBA00022438"/>
    </source>
</evidence>
<evidence type="ECO:0000256" key="5">
    <source>
        <dbReference type="ARBA" id="ARBA00022670"/>
    </source>
</evidence>
<evidence type="ECO:0000313" key="11">
    <source>
        <dbReference type="Proteomes" id="UP001058120"/>
    </source>
</evidence>
<protein>
    <recommendedName>
        <fullName evidence="8">Probable cytosol aminopeptidase</fullName>
        <ecNumber evidence="8">3.4.11.1</ecNumber>
    </recommendedName>
    <alternativeName>
        <fullName evidence="8">Leucine aminopeptidase</fullName>
        <shortName evidence="8">LAP</shortName>
        <ecNumber evidence="8">3.4.11.10</ecNumber>
    </alternativeName>
    <alternativeName>
        <fullName evidence="8">Leucyl aminopeptidase</fullName>
    </alternativeName>
</protein>
<dbReference type="InterPro" id="IPR011356">
    <property type="entry name" value="Leucine_aapep/pepB"/>
</dbReference>
<reference evidence="10" key="1">
    <citation type="submission" date="2020-12" db="EMBL/GenBank/DDBJ databases">
        <title>Taurinivorans muris gen. nov., sp. nov., fundamental and realized metabolic niche of a ubiquitous sulfidogenic bacterium in the murine intestine.</title>
        <authorList>
            <person name="Ye H."/>
            <person name="Hanson B.T."/>
            <person name="Loy A."/>
        </authorList>
    </citation>
    <scope>NUCLEOTIDE SEQUENCE</scope>
    <source>
        <strain evidence="10">LT0009</strain>
    </source>
</reference>
<comment type="subcellular location">
    <subcellularLocation>
        <location evidence="8">Cytoplasm</location>
    </subcellularLocation>
</comment>
<comment type="similarity">
    <text evidence="3 8">Belongs to the peptidase M17 family.</text>
</comment>
<keyword evidence="7 8" id="KW-0464">Manganese</keyword>
<feature type="domain" description="Cytosol aminopeptidase" evidence="9">
    <location>
        <begin position="361"/>
        <end position="368"/>
    </location>
</feature>
<feature type="binding site" evidence="8">
    <location>
        <position position="281"/>
    </location>
    <ligand>
        <name>Mn(2+)</name>
        <dbReference type="ChEBI" id="CHEBI:29035"/>
        <label>1</label>
    </ligand>
</feature>
<feature type="binding site" evidence="8">
    <location>
        <position position="365"/>
    </location>
    <ligand>
        <name>Mn(2+)</name>
        <dbReference type="ChEBI" id="CHEBI:29035"/>
        <label>2</label>
    </ligand>
</feature>
<dbReference type="InterPro" id="IPR008283">
    <property type="entry name" value="Peptidase_M17_N"/>
</dbReference>
<evidence type="ECO:0000256" key="1">
    <source>
        <dbReference type="ARBA" id="ARBA00000135"/>
    </source>
</evidence>
<name>A0ABY5XZM7_9BACT</name>
<dbReference type="Gene3D" id="3.40.630.10">
    <property type="entry name" value="Zn peptidases"/>
    <property type="match status" value="1"/>
</dbReference>
<dbReference type="EMBL" id="CP065938">
    <property type="protein sequence ID" value="UWX05354.1"/>
    <property type="molecule type" value="Genomic_DNA"/>
</dbReference>
<dbReference type="PROSITE" id="PS00631">
    <property type="entry name" value="CYTOSOL_AP"/>
    <property type="match status" value="1"/>
</dbReference>
<dbReference type="Pfam" id="PF02789">
    <property type="entry name" value="Peptidase_M17_N"/>
    <property type="match status" value="1"/>
</dbReference>
<dbReference type="Proteomes" id="UP001058120">
    <property type="component" value="Chromosome"/>
</dbReference>
<keyword evidence="5 8" id="KW-0645">Protease</keyword>
<proteinExistence type="inferred from homology"/>
<comment type="catalytic activity">
    <reaction evidence="2 8">
        <text>Release of an N-terminal amino acid, preferentially leucine, but not glutamic or aspartic acids.</text>
        <dbReference type="EC" id="3.4.11.10"/>
    </reaction>
</comment>
<dbReference type="PRINTS" id="PR00481">
    <property type="entry name" value="LAMNOPPTDASE"/>
</dbReference>
<keyword evidence="6 8" id="KW-0378">Hydrolase</keyword>
<accession>A0ABY5XZM7</accession>
<dbReference type="Pfam" id="PF00883">
    <property type="entry name" value="Peptidase_M17"/>
    <property type="match status" value="1"/>
</dbReference>
<dbReference type="CDD" id="cd00433">
    <property type="entry name" value="Peptidase_M17"/>
    <property type="match status" value="1"/>
</dbReference>
<feature type="binding site" evidence="8">
    <location>
        <position position="365"/>
    </location>
    <ligand>
        <name>Mn(2+)</name>
        <dbReference type="ChEBI" id="CHEBI:29035"/>
        <label>1</label>
    </ligand>
</feature>
<dbReference type="PANTHER" id="PTHR11963:SF23">
    <property type="entry name" value="CYTOSOL AMINOPEPTIDASE"/>
    <property type="match status" value="1"/>
</dbReference>
<evidence type="ECO:0000256" key="7">
    <source>
        <dbReference type="ARBA" id="ARBA00023211"/>
    </source>
</evidence>
<comment type="function">
    <text evidence="8">Presumably involved in the processing and regular turnover of intracellular proteins. Catalyzes the removal of unsubstituted N-terminal amino acids from various peptides.</text>
</comment>
<dbReference type="EC" id="3.4.11.1" evidence="8"/>
<organism evidence="10 11">
    <name type="scientific">Taurinivorans muris</name>
    <dbReference type="NCBI Taxonomy" id="2787751"/>
    <lineage>
        <taxon>Bacteria</taxon>
        <taxon>Pseudomonadati</taxon>
        <taxon>Thermodesulfobacteriota</taxon>
        <taxon>Desulfovibrionia</taxon>
        <taxon>Desulfovibrionales</taxon>
        <taxon>Desulfovibrionaceae</taxon>
        <taxon>Taurinivorans</taxon>
    </lineage>
</organism>
<dbReference type="HAMAP" id="MF_00181">
    <property type="entry name" value="Cytosol_peptidase_M17"/>
    <property type="match status" value="1"/>
</dbReference>
<keyword evidence="4 8" id="KW-0031">Aminopeptidase</keyword>
<dbReference type="NCBIfam" id="NF002074">
    <property type="entry name" value="PRK00913.1-4"/>
    <property type="match status" value="1"/>
</dbReference>
<dbReference type="InterPro" id="IPR023042">
    <property type="entry name" value="Peptidase_M17_leu_NH2_pept"/>
</dbReference>
<feature type="binding site" evidence="8">
    <location>
        <position position="363"/>
    </location>
    <ligand>
        <name>Mn(2+)</name>
        <dbReference type="ChEBI" id="CHEBI:29035"/>
        <label>1</label>
    </ligand>
</feature>
<evidence type="ECO:0000256" key="6">
    <source>
        <dbReference type="ARBA" id="ARBA00022801"/>
    </source>
</evidence>
<gene>
    <name evidence="8" type="primary">pepA</name>
    <name evidence="10" type="ORF">JBF11_07820</name>
</gene>
<dbReference type="InterPro" id="IPR000819">
    <property type="entry name" value="Peptidase_M17_C"/>
</dbReference>
<evidence type="ECO:0000256" key="8">
    <source>
        <dbReference type="HAMAP-Rule" id="MF_00181"/>
    </source>
</evidence>
<comment type="catalytic activity">
    <reaction evidence="1 8">
        <text>Release of an N-terminal amino acid, Xaa-|-Yaa-, in which Xaa is preferably Leu, but may be other amino acids including Pro although not Arg or Lys, and Yaa may be Pro. Amino acid amides and methyl esters are also readily hydrolyzed, but rates on arylamides are exceedingly low.</text>
        <dbReference type="EC" id="3.4.11.1"/>
    </reaction>
</comment>